<comment type="caution">
    <text evidence="10">The sequence shown here is derived from an EMBL/GenBank/DDBJ whole genome shotgun (WGS) entry which is preliminary data.</text>
</comment>
<evidence type="ECO:0000259" key="9">
    <source>
        <dbReference type="Pfam" id="PF25198"/>
    </source>
</evidence>
<keyword evidence="11" id="KW-1185">Reference proteome</keyword>
<evidence type="ECO:0000256" key="7">
    <source>
        <dbReference type="ARBA" id="ARBA00023288"/>
    </source>
</evidence>
<sequence length="385" mass="44433">MRYLKYLFVIASLILLSGCWDSEENERILYVHGVGIDYKNQEYQVYIQIISFANVARSEQIDQDVMQSEVGFSTGKTVNEAFANLYKSVDEKLFFGHLTFMIFSEDMLIHGKLNEVLNSFTRYLNTRYQTWIYATDQPIEQFFLETPLLKKSITLTKLANPLNSYEQDSYIEPLNVRKLIIQLNEPNYLAKIPYITIGESWITEQGNDSSFQIEGVALVTPSEFHGYLIKEEANGLQWISKETIASNITTNLKGSNITFTNRNHKVKITPIVNGNNVKFQIDISVNSIMNSFNVNTTEKELRESVEQAIKNEVLQTYKIGLEKNLDVYRLSEILYRKNVKLWNELEKNGVIPLTEDSIKEVNVKVKKLKAGRTIYKNSLDTEHNN</sequence>
<dbReference type="GO" id="GO:0016020">
    <property type="term" value="C:membrane"/>
    <property type="evidence" value="ECO:0007669"/>
    <property type="project" value="UniProtKB-SubCell"/>
</dbReference>
<keyword evidence="3" id="KW-0309">Germination</keyword>
<dbReference type="PROSITE" id="PS51257">
    <property type="entry name" value="PROKAR_LIPOPROTEIN"/>
    <property type="match status" value="1"/>
</dbReference>
<dbReference type="InterPro" id="IPR038501">
    <property type="entry name" value="Spore_GerAC_C_sf"/>
</dbReference>
<protein>
    <submittedName>
        <fullName evidence="10">Ger(X)C family germination protein</fullName>
    </submittedName>
</protein>
<accession>A0A840PZK0</accession>
<dbReference type="PANTHER" id="PTHR35789">
    <property type="entry name" value="SPORE GERMINATION PROTEIN B3"/>
    <property type="match status" value="1"/>
</dbReference>
<evidence type="ECO:0000256" key="2">
    <source>
        <dbReference type="ARBA" id="ARBA00007886"/>
    </source>
</evidence>
<evidence type="ECO:0000256" key="1">
    <source>
        <dbReference type="ARBA" id="ARBA00004635"/>
    </source>
</evidence>
<evidence type="ECO:0000259" key="8">
    <source>
        <dbReference type="Pfam" id="PF05504"/>
    </source>
</evidence>
<comment type="similarity">
    <text evidence="2">Belongs to the GerABKC lipoprotein family.</text>
</comment>
<evidence type="ECO:0000313" key="10">
    <source>
        <dbReference type="EMBL" id="MBB5150111.1"/>
    </source>
</evidence>
<evidence type="ECO:0000256" key="5">
    <source>
        <dbReference type="ARBA" id="ARBA00023136"/>
    </source>
</evidence>
<dbReference type="InterPro" id="IPR008844">
    <property type="entry name" value="Spore_GerAC-like"/>
</dbReference>
<dbReference type="InterPro" id="IPR057336">
    <property type="entry name" value="GerAC_N"/>
</dbReference>
<gene>
    <name evidence="10" type="ORF">HNR36_002511</name>
</gene>
<keyword evidence="5" id="KW-0472">Membrane</keyword>
<evidence type="ECO:0000256" key="3">
    <source>
        <dbReference type="ARBA" id="ARBA00022544"/>
    </source>
</evidence>
<dbReference type="Gene3D" id="3.30.300.210">
    <property type="entry name" value="Nutrient germinant receptor protein C, domain 3"/>
    <property type="match status" value="1"/>
</dbReference>
<keyword evidence="6" id="KW-0564">Palmitate</keyword>
<dbReference type="GO" id="GO:0009847">
    <property type="term" value="P:spore germination"/>
    <property type="evidence" value="ECO:0007669"/>
    <property type="project" value="InterPro"/>
</dbReference>
<keyword evidence="4" id="KW-0732">Signal</keyword>
<evidence type="ECO:0000256" key="4">
    <source>
        <dbReference type="ARBA" id="ARBA00022729"/>
    </source>
</evidence>
<dbReference type="EMBL" id="JACHGZ010000038">
    <property type="protein sequence ID" value="MBB5150111.1"/>
    <property type="molecule type" value="Genomic_DNA"/>
</dbReference>
<dbReference type="AlphaFoldDB" id="A0A840PZK0"/>
<dbReference type="RefSeq" id="WP_168412704.1">
    <property type="nucleotide sequence ID" value="NZ_JAAXPW010000035.1"/>
</dbReference>
<dbReference type="Pfam" id="PF05504">
    <property type="entry name" value="Spore_GerAC"/>
    <property type="match status" value="1"/>
</dbReference>
<feature type="domain" description="Spore germination protein N-terminal" evidence="9">
    <location>
        <begin position="21"/>
        <end position="197"/>
    </location>
</feature>
<proteinExistence type="inferred from homology"/>
<dbReference type="NCBIfam" id="TIGR02887">
    <property type="entry name" value="spore_ger_x_C"/>
    <property type="match status" value="1"/>
</dbReference>
<evidence type="ECO:0000313" key="11">
    <source>
        <dbReference type="Proteomes" id="UP000557217"/>
    </source>
</evidence>
<comment type="subcellular location">
    <subcellularLocation>
        <location evidence="1">Membrane</location>
        <topology evidence="1">Lipid-anchor</topology>
    </subcellularLocation>
</comment>
<dbReference type="PANTHER" id="PTHR35789:SF1">
    <property type="entry name" value="SPORE GERMINATION PROTEIN B3"/>
    <property type="match status" value="1"/>
</dbReference>
<name>A0A840PZK0_URETH</name>
<evidence type="ECO:0000256" key="6">
    <source>
        <dbReference type="ARBA" id="ARBA00023139"/>
    </source>
</evidence>
<dbReference type="InterPro" id="IPR046953">
    <property type="entry name" value="Spore_GerAC-like_C"/>
</dbReference>
<reference evidence="10 11" key="1">
    <citation type="submission" date="2020-08" db="EMBL/GenBank/DDBJ databases">
        <title>Genomic Encyclopedia of Type Strains, Phase IV (KMG-IV): sequencing the most valuable type-strain genomes for metagenomic binning, comparative biology and taxonomic classification.</title>
        <authorList>
            <person name="Goeker M."/>
        </authorList>
    </citation>
    <scope>NUCLEOTIDE SEQUENCE [LARGE SCALE GENOMIC DNA]</scope>
    <source>
        <strain evidence="10 11">DSM 10633</strain>
    </source>
</reference>
<organism evidence="10 11">
    <name type="scientific">Ureibacillus thermosphaericus</name>
    <dbReference type="NCBI Taxonomy" id="51173"/>
    <lineage>
        <taxon>Bacteria</taxon>
        <taxon>Bacillati</taxon>
        <taxon>Bacillota</taxon>
        <taxon>Bacilli</taxon>
        <taxon>Bacillales</taxon>
        <taxon>Caryophanaceae</taxon>
        <taxon>Ureibacillus</taxon>
    </lineage>
</organism>
<dbReference type="Proteomes" id="UP000557217">
    <property type="component" value="Unassembled WGS sequence"/>
</dbReference>
<dbReference type="Pfam" id="PF25198">
    <property type="entry name" value="Spore_GerAC_N"/>
    <property type="match status" value="1"/>
</dbReference>
<feature type="domain" description="Spore germination GerAC-like C-terminal" evidence="8">
    <location>
        <begin position="215"/>
        <end position="366"/>
    </location>
</feature>
<keyword evidence="7" id="KW-0449">Lipoprotein</keyword>